<dbReference type="EMBL" id="FWWU01000009">
    <property type="protein sequence ID" value="SMB96258.1"/>
    <property type="molecule type" value="Genomic_DNA"/>
</dbReference>
<dbReference type="Proteomes" id="UP000192582">
    <property type="component" value="Unassembled WGS sequence"/>
</dbReference>
<name>A0A1W1VSC9_9DEIO</name>
<dbReference type="RefSeq" id="WP_084050699.1">
    <property type="nucleotide sequence ID" value="NZ_FWWU01000009.1"/>
</dbReference>
<protein>
    <submittedName>
        <fullName evidence="2">Uncharacterized protein</fullName>
    </submittedName>
</protein>
<sequence>MKRAAILTVLGLTLTACAGGSAGSPTSNRPPLPTGVEVRYPAAPSGASVYLNLLTDGGESVYQKAVTAGSVKTEVDPVTWKAKSALAAPIEGLIPAGAINAAVSKLGVPVLLLHWVMWQDRDGNGQRGEGETLDLMSHDRVAYASEAVSADFTTASPKMVQHWQFAQGWGRAEHNVYLPLGDVTYRRTLESSVLQRYELHVATPVTSQ</sequence>
<organism evidence="2 3">
    <name type="scientific">Deinococcus hopiensis KR-140</name>
    <dbReference type="NCBI Taxonomy" id="695939"/>
    <lineage>
        <taxon>Bacteria</taxon>
        <taxon>Thermotogati</taxon>
        <taxon>Deinococcota</taxon>
        <taxon>Deinococci</taxon>
        <taxon>Deinococcales</taxon>
        <taxon>Deinococcaceae</taxon>
        <taxon>Deinococcus</taxon>
    </lineage>
</organism>
<reference evidence="2 3" key="1">
    <citation type="submission" date="2017-04" db="EMBL/GenBank/DDBJ databases">
        <authorList>
            <person name="Afonso C.L."/>
            <person name="Miller P.J."/>
            <person name="Scott M.A."/>
            <person name="Spackman E."/>
            <person name="Goraichik I."/>
            <person name="Dimitrov K.M."/>
            <person name="Suarez D.L."/>
            <person name="Swayne D.E."/>
        </authorList>
    </citation>
    <scope>NUCLEOTIDE SEQUENCE [LARGE SCALE GENOMIC DNA]</scope>
    <source>
        <strain evidence="2 3">KR-140</strain>
    </source>
</reference>
<dbReference type="PROSITE" id="PS51257">
    <property type="entry name" value="PROKAR_LIPOPROTEIN"/>
    <property type="match status" value="1"/>
</dbReference>
<proteinExistence type="predicted"/>
<dbReference type="AlphaFoldDB" id="A0A1W1VSC9"/>
<keyword evidence="3" id="KW-1185">Reference proteome</keyword>
<gene>
    <name evidence="2" type="ORF">SAMN00790413_03226</name>
</gene>
<dbReference type="OrthoDB" id="74121at2"/>
<evidence type="ECO:0000313" key="2">
    <source>
        <dbReference type="EMBL" id="SMB96258.1"/>
    </source>
</evidence>
<keyword evidence="1" id="KW-0732">Signal</keyword>
<evidence type="ECO:0000256" key="1">
    <source>
        <dbReference type="SAM" id="SignalP"/>
    </source>
</evidence>
<evidence type="ECO:0000313" key="3">
    <source>
        <dbReference type="Proteomes" id="UP000192582"/>
    </source>
</evidence>
<feature type="signal peptide" evidence="1">
    <location>
        <begin position="1"/>
        <end position="18"/>
    </location>
</feature>
<accession>A0A1W1VSC9</accession>
<feature type="chain" id="PRO_5013297675" evidence="1">
    <location>
        <begin position="19"/>
        <end position="208"/>
    </location>
</feature>